<name>A0A5D4NLR5_9BACI</name>
<feature type="transmembrane region" description="Helical" evidence="1">
    <location>
        <begin position="67"/>
        <end position="88"/>
    </location>
</feature>
<evidence type="ECO:0000313" key="2">
    <source>
        <dbReference type="EMBL" id="TYS14451.1"/>
    </source>
</evidence>
<dbReference type="Proteomes" id="UP000322267">
    <property type="component" value="Unassembled WGS sequence"/>
</dbReference>
<proteinExistence type="predicted"/>
<dbReference type="RefSeq" id="WP_148941538.1">
    <property type="nucleotide sequence ID" value="NZ_VTEI01000013.1"/>
</dbReference>
<protein>
    <recommendedName>
        <fullName evidence="4">DUF5673 domain-containing protein</fullName>
    </recommendedName>
</protein>
<keyword evidence="1" id="KW-0472">Membrane</keyword>
<feature type="transmembrane region" description="Helical" evidence="1">
    <location>
        <begin position="94"/>
        <end position="110"/>
    </location>
</feature>
<feature type="transmembrane region" description="Helical" evidence="1">
    <location>
        <begin position="6"/>
        <end position="22"/>
    </location>
</feature>
<keyword evidence="1" id="KW-1133">Transmembrane helix</keyword>
<sequence>MLDVFFLLVFLLGIYFILRYRFNLKKAAETSTDALYPKSKEEFSSILLPGEWLEMEPLTKESKSYRVVNWGTYGSVILLVILLVVLLATDWLDSLFSISAYFFFIILSAIRHRGNFFILPKGIILNARYYPLSEVKHYETEKIIRWHELYGLDERADNGYKLSFKIRNKVIQPNYVIVENDEQLGRIRDLLDKQGITGA</sequence>
<dbReference type="AlphaFoldDB" id="A0A5D4NLR5"/>
<dbReference type="EMBL" id="VTEI01000013">
    <property type="protein sequence ID" value="TYS14451.1"/>
    <property type="molecule type" value="Genomic_DNA"/>
</dbReference>
<evidence type="ECO:0008006" key="4">
    <source>
        <dbReference type="Google" id="ProtNLM"/>
    </source>
</evidence>
<dbReference type="OrthoDB" id="2865734at2"/>
<reference evidence="2 3" key="1">
    <citation type="submission" date="2019-08" db="EMBL/GenBank/DDBJ databases">
        <title>Bacillus genomes from the desert of Cuatro Cienegas, Coahuila.</title>
        <authorList>
            <person name="Olmedo-Alvarez G."/>
        </authorList>
    </citation>
    <scope>NUCLEOTIDE SEQUENCE [LARGE SCALE GENOMIC DNA]</scope>
    <source>
        <strain evidence="2 3">CH34_1T</strain>
    </source>
</reference>
<comment type="caution">
    <text evidence="2">The sequence shown here is derived from an EMBL/GenBank/DDBJ whole genome shotgun (WGS) entry which is preliminary data.</text>
</comment>
<evidence type="ECO:0000256" key="1">
    <source>
        <dbReference type="SAM" id="Phobius"/>
    </source>
</evidence>
<evidence type="ECO:0000313" key="3">
    <source>
        <dbReference type="Proteomes" id="UP000322267"/>
    </source>
</evidence>
<gene>
    <name evidence="2" type="ORF">FZC78_18335</name>
</gene>
<keyword evidence="1" id="KW-0812">Transmembrane</keyword>
<accession>A0A5D4NLR5</accession>
<organism evidence="2 3">
    <name type="scientific">Rossellomorea vietnamensis</name>
    <dbReference type="NCBI Taxonomy" id="218284"/>
    <lineage>
        <taxon>Bacteria</taxon>
        <taxon>Bacillati</taxon>
        <taxon>Bacillota</taxon>
        <taxon>Bacilli</taxon>
        <taxon>Bacillales</taxon>
        <taxon>Bacillaceae</taxon>
        <taxon>Rossellomorea</taxon>
    </lineage>
</organism>